<dbReference type="AGR" id="Xenbase:XB-GENE-5838994"/>
<dbReference type="FunFam" id="3.80.10.10:FF:000770">
    <property type="entry name" value="Uncharacterized protein"/>
    <property type="match status" value="1"/>
</dbReference>
<dbReference type="Xenbase" id="XB-GENE-5838994">
    <property type="gene designation" value="XB5838993"/>
</dbReference>
<evidence type="ECO:0000256" key="6">
    <source>
        <dbReference type="SAM" id="Phobius"/>
    </source>
</evidence>
<dbReference type="CTD" id="100488097"/>
<dbReference type="SMART" id="SM00082">
    <property type="entry name" value="LRRCT"/>
    <property type="match status" value="1"/>
</dbReference>
<keyword evidence="5" id="KW-0325">Glycoprotein</keyword>
<keyword evidence="6" id="KW-1133">Transmembrane helix</keyword>
<dbReference type="SMART" id="SM00369">
    <property type="entry name" value="LRR_TYP"/>
    <property type="match status" value="9"/>
</dbReference>
<dbReference type="Bgee" id="ENSXETG00000006330">
    <property type="expression patterns" value="Expressed in liver and 6 other cell types or tissues"/>
</dbReference>
<dbReference type="Proteomes" id="UP000008143">
    <property type="component" value="Chromosome 4"/>
</dbReference>
<keyword evidence="2" id="KW-0732">Signal</keyword>
<dbReference type="InterPro" id="IPR000372">
    <property type="entry name" value="LRRNT"/>
</dbReference>
<dbReference type="SUPFAM" id="SSF49265">
    <property type="entry name" value="Fibronectin type III"/>
    <property type="match status" value="1"/>
</dbReference>
<dbReference type="Ensembl" id="ENSXETT00000013873">
    <property type="protein sequence ID" value="ENSXETP00000013873"/>
    <property type="gene ID" value="ENSXETG00000006330"/>
</dbReference>
<dbReference type="SMART" id="SM00013">
    <property type="entry name" value="LRRNT"/>
    <property type="match status" value="1"/>
</dbReference>
<dbReference type="OMA" id="IQFQRYY"/>
<dbReference type="InterPro" id="IPR003591">
    <property type="entry name" value="Leu-rich_rpt_typical-subtyp"/>
</dbReference>
<reference evidence="10" key="3">
    <citation type="submission" date="2025-04" db="UniProtKB">
        <authorList>
            <consortium name="RefSeq"/>
        </authorList>
    </citation>
    <scope>IDENTIFICATION</scope>
    <source>
        <strain evidence="10">Nigerian</strain>
        <tissue evidence="10">Liver and blood</tissue>
    </source>
</reference>
<evidence type="ECO:0000313" key="9">
    <source>
        <dbReference type="Proteomes" id="UP000008143"/>
    </source>
</evidence>
<evidence type="ECO:0000256" key="3">
    <source>
        <dbReference type="ARBA" id="ARBA00022737"/>
    </source>
</evidence>
<keyword evidence="6" id="KW-0812">Transmembrane</keyword>
<dbReference type="SUPFAM" id="SSF52058">
    <property type="entry name" value="L domain-like"/>
    <property type="match status" value="1"/>
</dbReference>
<reference evidence="8" key="2">
    <citation type="submission" date="2011-06" db="UniProtKB">
        <authorList>
            <consortium name="Ensembl"/>
        </authorList>
    </citation>
    <scope>IDENTIFICATION</scope>
</reference>
<gene>
    <name evidence="11" type="primary">XB5838993</name>
    <name evidence="10" type="synonym">LOC100488097</name>
    <name evidence="8" type="synonym">XB5838993 [provisional:chad]</name>
</gene>
<dbReference type="InterPro" id="IPR001611">
    <property type="entry name" value="Leu-rich_rpt"/>
</dbReference>
<evidence type="ECO:0000313" key="10">
    <source>
        <dbReference type="RefSeq" id="XP_002934278.1"/>
    </source>
</evidence>
<sequence length="660" mass="73865">MALCIPVLRASWEPQGQRFIPGNPQYLLRQITMRCLHLLILLLAFDNLVSTIPATTQCPENCTCLPLQQHVLCGNASLTSVPSNVPNNTVELHLQNNLFSELHDSFLQDLPELRGLYLSNCEIDTIKPEAFQKVTSIKYLHLDRNHLGDLQEGTFRNLSSLIYLHLESNQITSIREGLFAPLEKLSALYLSNNLLQELTDGSLNGLTQLRWLDLGFNMLSKISNQSFTAIANLRKLNLERNNLTSIPSAIRRRTGLQMLRLSGNSIKKLSSSSFGRSLRFITELYLDSLRLEKVTSMTFSKLRMLKVLDLSNNSLQSLSVYNVKIFTKIYLTGNPWRCDCSLIGLHTRLQQTKNLDAEQQAHCDAPKALKGQSLINVNLLKLTCPATGEDISVTASTPSLLGSSQFANTSIRSVVETMKPTTHAYKTSPQAMSHSTAGNNKIEAEEQDPCLAKHISNVVVRPVEKESLDVSWSIHGDYKQFEIRYSTEEEKSSLNIIGDLPNIRLYHLNPGSSYRVCIVPQNVDIVKCQLAKTRQCADGQTADVPEQAYHVYSPPKSTSPIVTVGVSVGLIVLVAATIFAVYMLRSHKIQFQRYYNEDGAEGSRKQETDPYKWDGVYENIDDDRHVYVTAASLWGMDNEILDCALAEPNSLSSVPKYQTL</sequence>
<evidence type="ECO:0000256" key="1">
    <source>
        <dbReference type="ARBA" id="ARBA00022614"/>
    </source>
</evidence>
<evidence type="ECO:0000256" key="5">
    <source>
        <dbReference type="ARBA" id="ARBA00023180"/>
    </source>
</evidence>
<evidence type="ECO:0000256" key="4">
    <source>
        <dbReference type="ARBA" id="ARBA00023157"/>
    </source>
</evidence>
<accession>F6SBL4</accession>
<keyword evidence="6" id="KW-0472">Membrane</keyword>
<dbReference type="eggNOG" id="KOG0619">
    <property type="taxonomic scope" value="Eukaryota"/>
</dbReference>
<proteinExistence type="predicted"/>
<dbReference type="Gene3D" id="2.60.40.10">
    <property type="entry name" value="Immunoglobulins"/>
    <property type="match status" value="1"/>
</dbReference>
<dbReference type="InterPro" id="IPR026906">
    <property type="entry name" value="LRR_5"/>
</dbReference>
<dbReference type="PROSITE" id="PS50853">
    <property type="entry name" value="FN3"/>
    <property type="match status" value="1"/>
</dbReference>
<dbReference type="InterPro" id="IPR003961">
    <property type="entry name" value="FN3_dom"/>
</dbReference>
<organism evidence="8">
    <name type="scientific">Xenopus tropicalis</name>
    <name type="common">Western clawed frog</name>
    <name type="synonym">Silurana tropicalis</name>
    <dbReference type="NCBI Taxonomy" id="8364"/>
    <lineage>
        <taxon>Eukaryota</taxon>
        <taxon>Metazoa</taxon>
        <taxon>Chordata</taxon>
        <taxon>Craniata</taxon>
        <taxon>Vertebrata</taxon>
        <taxon>Euteleostomi</taxon>
        <taxon>Amphibia</taxon>
        <taxon>Batrachia</taxon>
        <taxon>Anura</taxon>
        <taxon>Pipoidea</taxon>
        <taxon>Pipidae</taxon>
        <taxon>Xenopodinae</taxon>
        <taxon>Xenopus</taxon>
        <taxon>Silurana</taxon>
    </lineage>
</organism>
<dbReference type="Pfam" id="PF13306">
    <property type="entry name" value="LRR_5"/>
    <property type="match status" value="1"/>
</dbReference>
<keyword evidence="9" id="KW-1185">Reference proteome</keyword>
<evidence type="ECO:0000313" key="11">
    <source>
        <dbReference type="Xenbase" id="XB-GENE-5838994"/>
    </source>
</evidence>
<name>F6SBL4_XENTR</name>
<dbReference type="GeneTree" id="ENSGT00940000161826"/>
<dbReference type="HOGENOM" id="CLU_432086_0_0_1"/>
<dbReference type="PROSITE" id="PS51450">
    <property type="entry name" value="LRR"/>
    <property type="match status" value="4"/>
</dbReference>
<reference evidence="8" key="1">
    <citation type="journal article" date="2010" name="Science">
        <title>The genome of the Western clawed frog Xenopus tropicalis.</title>
        <authorList>
            <person name="Hellsten U."/>
            <person name="Harland R.M."/>
            <person name="Gilchrist M.J."/>
            <person name="Hendrix D."/>
            <person name="Jurka J."/>
            <person name="Kapitonov V."/>
            <person name="Ovcharenko I."/>
            <person name="Putnam N.H."/>
            <person name="Shu S."/>
            <person name="Taher L."/>
            <person name="Blitz I.L."/>
            <person name="Blumberg B."/>
            <person name="Dichmann D.S."/>
            <person name="Dubchak I."/>
            <person name="Amaya E."/>
            <person name="Detter J.C."/>
            <person name="Fletcher R."/>
            <person name="Gerhard D.S."/>
            <person name="Goodstein D."/>
            <person name="Graves T."/>
            <person name="Grigoriev I.V."/>
            <person name="Grimwood J."/>
            <person name="Kawashima T."/>
            <person name="Lindquist E."/>
            <person name="Lucas S.M."/>
            <person name="Mead P.E."/>
            <person name="Mitros T."/>
            <person name="Ogino H."/>
            <person name="Ohta Y."/>
            <person name="Poliakov A.V."/>
            <person name="Pollet N."/>
            <person name="Robert J."/>
            <person name="Salamov A."/>
            <person name="Sater A.K."/>
            <person name="Schmutz J."/>
            <person name="Terry A."/>
            <person name="Vize P.D."/>
            <person name="Warren W.C."/>
            <person name="Wells D."/>
            <person name="Wills A."/>
            <person name="Wilson R.K."/>
            <person name="Zimmerman L.B."/>
            <person name="Zorn A.M."/>
            <person name="Grainger R."/>
            <person name="Grammer T."/>
            <person name="Khokha M.K."/>
            <person name="Richardson P.M."/>
            <person name="Rokhsar D.S."/>
        </authorList>
    </citation>
    <scope>NUCLEOTIDE SEQUENCE [LARGE SCALE GENOMIC DNA]</scope>
    <source>
        <strain evidence="8">Nigerian</strain>
    </source>
</reference>
<dbReference type="PANTHER" id="PTHR24366:SF161">
    <property type="entry name" value="TIR DOMAIN-CONTAINING PROTEIN"/>
    <property type="match status" value="1"/>
</dbReference>
<dbReference type="AlphaFoldDB" id="F6SBL4"/>
<dbReference type="RefSeq" id="XP_002934278.1">
    <property type="nucleotide sequence ID" value="XM_002934232.5"/>
</dbReference>
<feature type="domain" description="Fibronectin type-III" evidence="7">
    <location>
        <begin position="454"/>
        <end position="544"/>
    </location>
</feature>
<keyword evidence="1" id="KW-0433">Leucine-rich repeat</keyword>
<dbReference type="GO" id="GO:0038023">
    <property type="term" value="F:signaling receptor activity"/>
    <property type="evidence" value="ECO:0000318"/>
    <property type="project" value="GO_Central"/>
</dbReference>
<dbReference type="Pfam" id="PF00560">
    <property type="entry name" value="LRR_1"/>
    <property type="match status" value="1"/>
</dbReference>
<dbReference type="Pfam" id="PF00041">
    <property type="entry name" value="fn3"/>
    <property type="match status" value="1"/>
</dbReference>
<evidence type="ECO:0000259" key="7">
    <source>
        <dbReference type="PROSITE" id="PS50853"/>
    </source>
</evidence>
<dbReference type="KEGG" id="xtr:100488097"/>
<dbReference type="PANTHER" id="PTHR24366">
    <property type="entry name" value="IG(IMMUNOGLOBULIN) AND LRR(LEUCINE RICH REPEAT) DOMAINS"/>
    <property type="match status" value="1"/>
</dbReference>
<evidence type="ECO:0000256" key="2">
    <source>
        <dbReference type="ARBA" id="ARBA00022729"/>
    </source>
</evidence>
<dbReference type="InterPro" id="IPR036116">
    <property type="entry name" value="FN3_sf"/>
</dbReference>
<dbReference type="InterPro" id="IPR000483">
    <property type="entry name" value="Cys-rich_flank_reg_C"/>
</dbReference>
<dbReference type="InterPro" id="IPR032675">
    <property type="entry name" value="LRR_dom_sf"/>
</dbReference>
<protein>
    <submittedName>
        <fullName evidence="8 10">Chondroadherin</fullName>
    </submittedName>
</protein>
<dbReference type="InterPro" id="IPR013783">
    <property type="entry name" value="Ig-like_fold"/>
</dbReference>
<dbReference type="OrthoDB" id="27267at2759"/>
<dbReference type="CDD" id="cd00063">
    <property type="entry name" value="FN3"/>
    <property type="match status" value="1"/>
</dbReference>
<evidence type="ECO:0000313" key="8">
    <source>
        <dbReference type="Ensembl" id="ENSXETP00000013873"/>
    </source>
</evidence>
<dbReference type="GeneID" id="100488097"/>
<keyword evidence="4" id="KW-1015">Disulfide bond</keyword>
<dbReference type="Gene3D" id="3.80.10.10">
    <property type="entry name" value="Ribonuclease Inhibitor"/>
    <property type="match status" value="3"/>
</dbReference>
<keyword evidence="3" id="KW-0677">Repeat</keyword>
<dbReference type="Pfam" id="PF13855">
    <property type="entry name" value="LRR_8"/>
    <property type="match status" value="1"/>
</dbReference>
<feature type="transmembrane region" description="Helical" evidence="6">
    <location>
        <begin position="561"/>
        <end position="584"/>
    </location>
</feature>